<dbReference type="Proteomes" id="UP001320876">
    <property type="component" value="Unassembled WGS sequence"/>
</dbReference>
<evidence type="ECO:0000313" key="1">
    <source>
        <dbReference type="EMBL" id="MCW1924585.1"/>
    </source>
</evidence>
<reference evidence="1 2" key="1">
    <citation type="submission" date="2022-10" db="EMBL/GenBank/DDBJ databases">
        <title>Luteolibacter arcticus strain CCTCC AB 2014275, whole genome shotgun sequencing project.</title>
        <authorList>
            <person name="Zhao G."/>
            <person name="Shen L."/>
        </authorList>
    </citation>
    <scope>NUCLEOTIDE SEQUENCE [LARGE SCALE GENOMIC DNA]</scope>
    <source>
        <strain evidence="1 2">CCTCC AB 2014275</strain>
    </source>
</reference>
<sequence>MQSAPIPAPPSFSSDFPVLFEALLPPQVAGEIFLTHGPRGGGLPKLSGWQWLMSKVFHVMSPLGDFAG</sequence>
<dbReference type="EMBL" id="JAPDDT010000008">
    <property type="protein sequence ID" value="MCW1924585.1"/>
    <property type="molecule type" value="Genomic_DNA"/>
</dbReference>
<name>A0ABT3GM48_9BACT</name>
<dbReference type="RefSeq" id="WP_264488692.1">
    <property type="nucleotide sequence ID" value="NZ_JAPDDT010000008.1"/>
</dbReference>
<proteinExistence type="predicted"/>
<organism evidence="1 2">
    <name type="scientific">Luteolibacter arcticus</name>
    <dbReference type="NCBI Taxonomy" id="1581411"/>
    <lineage>
        <taxon>Bacteria</taxon>
        <taxon>Pseudomonadati</taxon>
        <taxon>Verrucomicrobiota</taxon>
        <taxon>Verrucomicrobiia</taxon>
        <taxon>Verrucomicrobiales</taxon>
        <taxon>Verrucomicrobiaceae</taxon>
        <taxon>Luteolibacter</taxon>
    </lineage>
</organism>
<feature type="non-terminal residue" evidence="1">
    <location>
        <position position="68"/>
    </location>
</feature>
<protein>
    <submittedName>
        <fullName evidence="1">Uncharacterized protein</fullName>
    </submittedName>
</protein>
<evidence type="ECO:0000313" key="2">
    <source>
        <dbReference type="Proteomes" id="UP001320876"/>
    </source>
</evidence>
<accession>A0ABT3GM48</accession>
<gene>
    <name evidence="1" type="ORF">OKA05_18620</name>
</gene>
<comment type="caution">
    <text evidence="1">The sequence shown here is derived from an EMBL/GenBank/DDBJ whole genome shotgun (WGS) entry which is preliminary data.</text>
</comment>
<keyword evidence="2" id="KW-1185">Reference proteome</keyword>